<proteinExistence type="predicted"/>
<dbReference type="EMBL" id="JADIMJ010000098">
    <property type="protein sequence ID" value="MBO8454380.1"/>
    <property type="molecule type" value="Genomic_DNA"/>
</dbReference>
<name>A0A940DPZ3_9BACT</name>
<dbReference type="Proteomes" id="UP000771749">
    <property type="component" value="Unassembled WGS sequence"/>
</dbReference>
<reference evidence="1" key="1">
    <citation type="submission" date="2020-10" db="EMBL/GenBank/DDBJ databases">
        <authorList>
            <person name="Gilroy R."/>
        </authorList>
    </citation>
    <scope>NUCLEOTIDE SEQUENCE</scope>
    <source>
        <strain evidence="1">F1-3629</strain>
    </source>
</reference>
<evidence type="ECO:0000313" key="1">
    <source>
        <dbReference type="EMBL" id="MBO8454380.1"/>
    </source>
</evidence>
<organism evidence="1 2">
    <name type="scientific">Candidatus Cryptobacteroides gallistercoris</name>
    <dbReference type="NCBI Taxonomy" id="2840765"/>
    <lineage>
        <taxon>Bacteria</taxon>
        <taxon>Pseudomonadati</taxon>
        <taxon>Bacteroidota</taxon>
        <taxon>Bacteroidia</taxon>
        <taxon>Bacteroidales</taxon>
        <taxon>Candidatus Cryptobacteroides</taxon>
    </lineage>
</organism>
<accession>A0A940DPZ3</accession>
<sequence>MLKVEDAPIPEKLHKLAVITPSAQVGNVRTIKSQNYDFTLFQRELETNLMERGIGENFGTIEMVLITQQPQWGLGLTLASGLTCCTLNLLGFPISRTKITNEYEFRIYDINDNEIAKYNYSAQAKSVNGLYYGKSYDVLLVEVVKQVLENFKSDLMRDAASINRHLEQAMKQN</sequence>
<comment type="caution">
    <text evidence="1">The sequence shown here is derived from an EMBL/GenBank/DDBJ whole genome shotgun (WGS) entry which is preliminary data.</text>
</comment>
<dbReference type="AlphaFoldDB" id="A0A940DPZ3"/>
<reference evidence="1" key="2">
    <citation type="journal article" date="2021" name="PeerJ">
        <title>Extensive microbial diversity within the chicken gut microbiome revealed by metagenomics and culture.</title>
        <authorList>
            <person name="Gilroy R."/>
            <person name="Ravi A."/>
            <person name="Getino M."/>
            <person name="Pursley I."/>
            <person name="Horton D.L."/>
            <person name="Alikhan N.F."/>
            <person name="Baker D."/>
            <person name="Gharbi K."/>
            <person name="Hall N."/>
            <person name="Watson M."/>
            <person name="Adriaenssens E.M."/>
            <person name="Foster-Nyarko E."/>
            <person name="Jarju S."/>
            <person name="Secka A."/>
            <person name="Antonio M."/>
            <person name="Oren A."/>
            <person name="Chaudhuri R.R."/>
            <person name="La Ragione R."/>
            <person name="Hildebrand F."/>
            <person name="Pallen M.J."/>
        </authorList>
    </citation>
    <scope>NUCLEOTIDE SEQUENCE</scope>
    <source>
        <strain evidence="1">F1-3629</strain>
    </source>
</reference>
<evidence type="ECO:0000313" key="2">
    <source>
        <dbReference type="Proteomes" id="UP000771749"/>
    </source>
</evidence>
<gene>
    <name evidence="1" type="ORF">IAC07_06645</name>
</gene>
<protein>
    <submittedName>
        <fullName evidence="1">Uncharacterized protein</fullName>
    </submittedName>
</protein>